<dbReference type="OrthoDB" id="965336at2"/>
<gene>
    <name evidence="1" type="ORF">SAMN05421827_107153</name>
</gene>
<sequence>MKITLDSKSLLLGFLGAGLMFTAISFKNGQDQAGGRYRTEVNATNTVVILDSETGNYIIAPEIRDFGKVQWVKGEFNKTFSTAIDNRKESNKTQ</sequence>
<dbReference type="EMBL" id="FNCH01000007">
    <property type="protein sequence ID" value="SDG51934.1"/>
    <property type="molecule type" value="Genomic_DNA"/>
</dbReference>
<keyword evidence="2" id="KW-1185">Reference proteome</keyword>
<reference evidence="2" key="1">
    <citation type="submission" date="2016-10" db="EMBL/GenBank/DDBJ databases">
        <authorList>
            <person name="Varghese N."/>
            <person name="Submissions S."/>
        </authorList>
    </citation>
    <scope>NUCLEOTIDE SEQUENCE [LARGE SCALE GENOMIC DNA]</scope>
    <source>
        <strain evidence="2">DSM 17933</strain>
    </source>
</reference>
<name>A0A1G7UWU4_9SPHI</name>
<dbReference type="AlphaFoldDB" id="A0A1G7UWU4"/>
<accession>A0A1G7UWU4</accession>
<dbReference type="Proteomes" id="UP000199643">
    <property type="component" value="Unassembled WGS sequence"/>
</dbReference>
<evidence type="ECO:0000313" key="1">
    <source>
        <dbReference type="EMBL" id="SDG51934.1"/>
    </source>
</evidence>
<evidence type="ECO:0000313" key="2">
    <source>
        <dbReference type="Proteomes" id="UP000199643"/>
    </source>
</evidence>
<proteinExistence type="predicted"/>
<protein>
    <submittedName>
        <fullName evidence="1">Uncharacterized protein</fullName>
    </submittedName>
</protein>
<organism evidence="1 2">
    <name type="scientific">Pedobacter terrae</name>
    <dbReference type="NCBI Taxonomy" id="405671"/>
    <lineage>
        <taxon>Bacteria</taxon>
        <taxon>Pseudomonadati</taxon>
        <taxon>Bacteroidota</taxon>
        <taxon>Sphingobacteriia</taxon>
        <taxon>Sphingobacteriales</taxon>
        <taxon>Sphingobacteriaceae</taxon>
        <taxon>Pedobacter</taxon>
    </lineage>
</organism>
<dbReference type="RefSeq" id="WP_090499707.1">
    <property type="nucleotide sequence ID" value="NZ_FNCH01000007.1"/>
</dbReference>